<dbReference type="RefSeq" id="XP_065330331.1">
    <property type="nucleotide sequence ID" value="XM_065474259.1"/>
</dbReference>
<accession>A0AAX4JE79</accession>
<evidence type="ECO:0000313" key="4">
    <source>
        <dbReference type="Proteomes" id="UP001334084"/>
    </source>
</evidence>
<comment type="subcellular location">
    <subcellularLocation>
        <location evidence="1">Nucleus</location>
    </subcellularLocation>
</comment>
<dbReference type="EMBL" id="CP142732">
    <property type="protein sequence ID" value="WUR04186.1"/>
    <property type="molecule type" value="Genomic_DNA"/>
</dbReference>
<dbReference type="PANTHER" id="PTHR23061:SF12">
    <property type="entry name" value="DNA POLYMERASE ALPHA SUBUNIT B"/>
    <property type="match status" value="1"/>
</dbReference>
<dbReference type="GO" id="GO:0006270">
    <property type="term" value="P:DNA replication initiation"/>
    <property type="evidence" value="ECO:0007669"/>
    <property type="project" value="TreeGrafter"/>
</dbReference>
<evidence type="ECO:0000256" key="2">
    <source>
        <dbReference type="ARBA" id="ARBA00023242"/>
    </source>
</evidence>
<dbReference type="GeneID" id="90542008"/>
<dbReference type="GO" id="GO:0005658">
    <property type="term" value="C:alpha DNA polymerase:primase complex"/>
    <property type="evidence" value="ECO:0007669"/>
    <property type="project" value="TreeGrafter"/>
</dbReference>
<dbReference type="Proteomes" id="UP001334084">
    <property type="component" value="Chromosome 7"/>
</dbReference>
<keyword evidence="2" id="KW-0539">Nucleus</keyword>
<gene>
    <name evidence="3" type="ORF">VNE69_07252</name>
</gene>
<dbReference type="InterPro" id="IPR016722">
    <property type="entry name" value="DNA_pol_alpha_bsu"/>
</dbReference>
<evidence type="ECO:0000313" key="3">
    <source>
        <dbReference type="EMBL" id="WUR04186.1"/>
    </source>
</evidence>
<evidence type="ECO:0000256" key="1">
    <source>
        <dbReference type="ARBA" id="ARBA00004123"/>
    </source>
</evidence>
<organism evidence="3 4">
    <name type="scientific">Vairimorpha necatrix</name>
    <dbReference type="NCBI Taxonomy" id="6039"/>
    <lineage>
        <taxon>Eukaryota</taxon>
        <taxon>Fungi</taxon>
        <taxon>Fungi incertae sedis</taxon>
        <taxon>Microsporidia</taxon>
        <taxon>Nosematidae</taxon>
        <taxon>Vairimorpha</taxon>
    </lineage>
</organism>
<dbReference type="KEGG" id="vnx:VNE69_07252"/>
<proteinExistence type="predicted"/>
<protein>
    <submittedName>
        <fullName evidence="3">DNA polymerase alpha subunit B</fullName>
    </submittedName>
</protein>
<keyword evidence="4" id="KW-1185">Reference proteome</keyword>
<reference evidence="3" key="1">
    <citation type="journal article" date="2024" name="BMC Genomics">
        <title>Functional annotation of a divergent genome using sequence and structure-based similarity.</title>
        <authorList>
            <person name="Svedberg D."/>
            <person name="Winiger R.R."/>
            <person name="Berg A."/>
            <person name="Sharma H."/>
            <person name="Tellgren-Roth C."/>
            <person name="Debrunner-Vossbrinck B.A."/>
            <person name="Vossbrinck C.R."/>
            <person name="Barandun J."/>
        </authorList>
    </citation>
    <scope>NUCLEOTIDE SEQUENCE</scope>
    <source>
        <strain evidence="3">Illinois isolate</strain>
    </source>
</reference>
<dbReference type="PANTHER" id="PTHR23061">
    <property type="entry name" value="DNA POLYMERASE 2 ALPHA 70 KDA SUBUNIT"/>
    <property type="match status" value="1"/>
</dbReference>
<dbReference type="AlphaFoldDB" id="A0AAX4JE79"/>
<sequence>MPSEEEFLNILKKKEPVKLTYDSPFKIKYFFLKRSDLQIYLKSRLDSSKTSFKDLLKKDFKPANSQCKESFYTYGMIYVNSEKDLYIYNDKLTVKLNFEFFRRYSLFNGQLVAIKGKNFGNNELMVENVHCMPCLDYEETKSNLNCTIKIIGQPSEKINYKSDIVIFIGCDVPENLKKDNSAAYILHIPTMEEQDCIEMYPMNPKPNDKNICVSLNNPCSFKINEKLFCVNTLKVLDLLNDMEIVENENIPKNDPCGDLLFSEDKIQRLCYHLIFQRSFLPILDVKKVKYDFSCLHMPVAPDFYIIRSDLFDPFCRDVGPTKVINIGTKFNWDINISGKTTKMDLLN</sequence>
<name>A0AAX4JE79_9MICR</name>